<dbReference type="Proteomes" id="UP000190044">
    <property type="component" value="Unassembled WGS sequence"/>
</dbReference>
<dbReference type="AlphaFoldDB" id="A0A1T5EMD4"/>
<name>A0A1T5EMD4_9SPHN</name>
<protein>
    <submittedName>
        <fullName evidence="1">Uncharacterized protein</fullName>
    </submittedName>
</protein>
<dbReference type="RefSeq" id="WP_139375821.1">
    <property type="nucleotide sequence ID" value="NZ_FUYP01000023.1"/>
</dbReference>
<sequence length="92" mass="10093">MAVYVDRARNLLGHMVMYMTADTLDEICAMAASRPGTPAPNSPPYARVIYASSRNPFLTSLPPVKKGKANRSRPALIVPVADAIRLLLRIRD</sequence>
<dbReference type="EMBL" id="FUYP01000023">
    <property type="protein sequence ID" value="SKB85133.1"/>
    <property type="molecule type" value="Genomic_DNA"/>
</dbReference>
<dbReference type="OrthoDB" id="9808993at2"/>
<accession>A0A1T5EMD4</accession>
<evidence type="ECO:0000313" key="2">
    <source>
        <dbReference type="Proteomes" id="UP000190044"/>
    </source>
</evidence>
<evidence type="ECO:0000313" key="1">
    <source>
        <dbReference type="EMBL" id="SKB85133.1"/>
    </source>
</evidence>
<organism evidence="1 2">
    <name type="scientific">Sphingopyxis flava</name>
    <dbReference type="NCBI Taxonomy" id="1507287"/>
    <lineage>
        <taxon>Bacteria</taxon>
        <taxon>Pseudomonadati</taxon>
        <taxon>Pseudomonadota</taxon>
        <taxon>Alphaproteobacteria</taxon>
        <taxon>Sphingomonadales</taxon>
        <taxon>Sphingomonadaceae</taxon>
        <taxon>Sphingopyxis</taxon>
    </lineage>
</organism>
<reference evidence="2" key="1">
    <citation type="submission" date="2017-02" db="EMBL/GenBank/DDBJ databases">
        <authorList>
            <person name="Varghese N."/>
            <person name="Submissions S."/>
        </authorList>
    </citation>
    <scope>NUCLEOTIDE SEQUENCE [LARGE SCALE GENOMIC DNA]</scope>
    <source>
        <strain evidence="2">R11H</strain>
    </source>
</reference>
<gene>
    <name evidence="1" type="ORF">SAMN06295937_102336</name>
</gene>
<proteinExistence type="predicted"/>
<keyword evidence="2" id="KW-1185">Reference proteome</keyword>